<accession>A0A1I7ZAZ4</accession>
<dbReference type="Proteomes" id="UP000095287">
    <property type="component" value="Unplaced"/>
</dbReference>
<keyword evidence="1" id="KW-1185">Reference proteome</keyword>
<evidence type="ECO:0000313" key="1">
    <source>
        <dbReference type="Proteomes" id="UP000095287"/>
    </source>
</evidence>
<dbReference type="WBParaSite" id="L893_g2469.t1">
    <property type="protein sequence ID" value="L893_g2469.t1"/>
    <property type="gene ID" value="L893_g2469"/>
</dbReference>
<dbReference type="Gene3D" id="3.30.710.10">
    <property type="entry name" value="Potassium Channel Kv1.1, Chain A"/>
    <property type="match status" value="1"/>
</dbReference>
<dbReference type="InterPro" id="IPR011333">
    <property type="entry name" value="SKP1/BTB/POZ_sf"/>
</dbReference>
<reference evidence="2" key="1">
    <citation type="submission" date="2016-11" db="UniProtKB">
        <authorList>
            <consortium name="WormBaseParasite"/>
        </authorList>
    </citation>
    <scope>IDENTIFICATION</scope>
</reference>
<dbReference type="AlphaFoldDB" id="A0A1I7ZAZ4"/>
<proteinExistence type="predicted"/>
<evidence type="ECO:0000313" key="2">
    <source>
        <dbReference type="WBParaSite" id="L893_g2469.t1"/>
    </source>
</evidence>
<sequence length="116" mass="13460">MVVTDLQNLVRYRPTIAEQSGPFSKYVVFVSSDGQSFTLRRESAELSLKFWELLNSGSSSNRYNTYYLPDLNGEMLELAAMYLTHESHYMEEDFEPYEAPKGKEKFLEDIRNIITA</sequence>
<organism evidence="1 2">
    <name type="scientific">Steinernema glaseri</name>
    <dbReference type="NCBI Taxonomy" id="37863"/>
    <lineage>
        <taxon>Eukaryota</taxon>
        <taxon>Metazoa</taxon>
        <taxon>Ecdysozoa</taxon>
        <taxon>Nematoda</taxon>
        <taxon>Chromadorea</taxon>
        <taxon>Rhabditida</taxon>
        <taxon>Tylenchina</taxon>
        <taxon>Panagrolaimomorpha</taxon>
        <taxon>Strongyloidoidea</taxon>
        <taxon>Steinernematidae</taxon>
        <taxon>Steinernema</taxon>
    </lineage>
</organism>
<name>A0A1I7ZAZ4_9BILA</name>
<dbReference type="SUPFAM" id="SSF54695">
    <property type="entry name" value="POZ domain"/>
    <property type="match status" value="1"/>
</dbReference>
<protein>
    <submittedName>
        <fullName evidence="2">BTB domain-containing protein</fullName>
    </submittedName>
</protein>